<reference evidence="1" key="1">
    <citation type="submission" date="2014-11" db="EMBL/GenBank/DDBJ databases">
        <authorList>
            <person name="Amaro Gonzalez C."/>
        </authorList>
    </citation>
    <scope>NUCLEOTIDE SEQUENCE</scope>
</reference>
<reference evidence="1" key="2">
    <citation type="journal article" date="2015" name="Fish Shellfish Immunol.">
        <title>Early steps in the European eel (Anguilla anguilla)-Vibrio vulnificus interaction in the gills: Role of the RtxA13 toxin.</title>
        <authorList>
            <person name="Callol A."/>
            <person name="Pajuelo D."/>
            <person name="Ebbesson L."/>
            <person name="Teles M."/>
            <person name="MacKenzie S."/>
            <person name="Amaro C."/>
        </authorList>
    </citation>
    <scope>NUCLEOTIDE SEQUENCE</scope>
</reference>
<dbReference type="AlphaFoldDB" id="A0A0E9TEV1"/>
<accession>A0A0E9TEV1</accession>
<proteinExistence type="predicted"/>
<protein>
    <submittedName>
        <fullName evidence="1">Uncharacterized protein</fullName>
    </submittedName>
</protein>
<dbReference type="EMBL" id="GBXM01056600">
    <property type="protein sequence ID" value="JAH51977.1"/>
    <property type="molecule type" value="Transcribed_RNA"/>
</dbReference>
<evidence type="ECO:0000313" key="1">
    <source>
        <dbReference type="EMBL" id="JAH51977.1"/>
    </source>
</evidence>
<sequence>MARKNSLMGRNLGTREEPC</sequence>
<name>A0A0E9TEV1_ANGAN</name>
<organism evidence="1">
    <name type="scientific">Anguilla anguilla</name>
    <name type="common">European freshwater eel</name>
    <name type="synonym">Muraena anguilla</name>
    <dbReference type="NCBI Taxonomy" id="7936"/>
    <lineage>
        <taxon>Eukaryota</taxon>
        <taxon>Metazoa</taxon>
        <taxon>Chordata</taxon>
        <taxon>Craniata</taxon>
        <taxon>Vertebrata</taxon>
        <taxon>Euteleostomi</taxon>
        <taxon>Actinopterygii</taxon>
        <taxon>Neopterygii</taxon>
        <taxon>Teleostei</taxon>
        <taxon>Anguilliformes</taxon>
        <taxon>Anguillidae</taxon>
        <taxon>Anguilla</taxon>
    </lineage>
</organism>